<dbReference type="InterPro" id="IPR011051">
    <property type="entry name" value="RmlC_Cupin_sf"/>
</dbReference>
<dbReference type="GO" id="GO:0004347">
    <property type="term" value="F:glucose-6-phosphate isomerase activity"/>
    <property type="evidence" value="ECO:0007669"/>
    <property type="project" value="UniProtKB-EC"/>
</dbReference>
<comment type="caution">
    <text evidence="9">The sequence shown here is derived from an EMBL/GenBank/DDBJ whole genome shotgun (WGS) entry which is preliminary data.</text>
</comment>
<evidence type="ECO:0000256" key="4">
    <source>
        <dbReference type="ARBA" id="ARBA00022432"/>
    </source>
</evidence>
<evidence type="ECO:0000313" key="9">
    <source>
        <dbReference type="EMBL" id="PRX97267.1"/>
    </source>
</evidence>
<comment type="catalytic activity">
    <reaction evidence="7">
        <text>alpha-D-glucose 6-phosphate = beta-D-fructose 6-phosphate</text>
        <dbReference type="Rhea" id="RHEA:11816"/>
        <dbReference type="ChEBI" id="CHEBI:57634"/>
        <dbReference type="ChEBI" id="CHEBI:58225"/>
        <dbReference type="EC" id="5.3.1.9"/>
    </reaction>
</comment>
<evidence type="ECO:0000256" key="6">
    <source>
        <dbReference type="ARBA" id="ARBA00023152"/>
    </source>
</evidence>
<evidence type="ECO:0000256" key="5">
    <source>
        <dbReference type="ARBA" id="ARBA00022723"/>
    </source>
</evidence>
<accession>A0A2T0Q0E3</accession>
<dbReference type="OrthoDB" id="5592106at2"/>
<evidence type="ECO:0000256" key="3">
    <source>
        <dbReference type="ARBA" id="ARBA00011952"/>
    </source>
</evidence>
<dbReference type="RefSeq" id="WP_106249192.1">
    <property type="nucleotide sequence ID" value="NZ_PVZC01000006.1"/>
</dbReference>
<evidence type="ECO:0000313" key="10">
    <source>
        <dbReference type="Proteomes" id="UP000237846"/>
    </source>
</evidence>
<dbReference type="EC" id="5.3.1.9" evidence="3"/>
<dbReference type="Proteomes" id="UP000237846">
    <property type="component" value="Unassembled WGS sequence"/>
</dbReference>
<name>A0A2T0Q0E3_9ACTN</name>
<dbReference type="PANTHER" id="PTHR35848">
    <property type="entry name" value="OXALATE-BINDING PROTEIN"/>
    <property type="match status" value="1"/>
</dbReference>
<dbReference type="PANTHER" id="PTHR35848:SF6">
    <property type="entry name" value="CUPIN TYPE-2 DOMAIN-CONTAINING PROTEIN"/>
    <property type="match status" value="1"/>
</dbReference>
<dbReference type="GO" id="GO:0006094">
    <property type="term" value="P:gluconeogenesis"/>
    <property type="evidence" value="ECO:0007669"/>
    <property type="project" value="UniProtKB-KW"/>
</dbReference>
<dbReference type="SUPFAM" id="SSF51182">
    <property type="entry name" value="RmlC-like cupins"/>
    <property type="match status" value="1"/>
</dbReference>
<dbReference type="GO" id="GO:0005737">
    <property type="term" value="C:cytoplasm"/>
    <property type="evidence" value="ECO:0007669"/>
    <property type="project" value="InterPro"/>
</dbReference>
<keyword evidence="4" id="KW-0312">Gluconeogenesis</keyword>
<dbReference type="AlphaFoldDB" id="A0A2T0Q0E3"/>
<comment type="similarity">
    <text evidence="2">Belongs to the archaeal-type GPI family.</text>
</comment>
<proteinExistence type="inferred from homology"/>
<dbReference type="InterPro" id="IPR010551">
    <property type="entry name" value="G6P_isomerase_prok"/>
</dbReference>
<reference evidence="9 10" key="1">
    <citation type="submission" date="2018-03" db="EMBL/GenBank/DDBJ databases">
        <title>Genomic Encyclopedia of Archaeal and Bacterial Type Strains, Phase II (KMG-II): from individual species to whole genera.</title>
        <authorList>
            <person name="Goeker M."/>
        </authorList>
    </citation>
    <scope>NUCLEOTIDE SEQUENCE [LARGE SCALE GENOMIC DNA]</scope>
    <source>
        <strain evidence="9 10">DSM 45601</strain>
    </source>
</reference>
<evidence type="ECO:0000256" key="2">
    <source>
        <dbReference type="ARBA" id="ARBA00006542"/>
    </source>
</evidence>
<evidence type="ECO:0000256" key="1">
    <source>
        <dbReference type="ARBA" id="ARBA00004926"/>
    </source>
</evidence>
<keyword evidence="9" id="KW-0413">Isomerase</keyword>
<dbReference type="Gene3D" id="2.60.120.10">
    <property type="entry name" value="Jelly Rolls"/>
    <property type="match status" value="1"/>
</dbReference>
<comment type="pathway">
    <text evidence="1">Carbohydrate degradation; glycolysis; D-glyceraldehyde 3-phosphate and glycerone phosphate from D-glucose: step 2/4.</text>
</comment>
<keyword evidence="6" id="KW-0324">Glycolysis</keyword>
<dbReference type="UniPathway" id="UPA00109">
    <property type="reaction ID" value="UER00181"/>
</dbReference>
<sequence length="194" mass="20835">MPEYATQPVRPMRITFGGADRSVLEPQGPLLTRRMSDLDGLFADGGAWTAAVADGDPVVYQVACSPVPERPTDLPQSVTTIQPGAVGGEFHMTKGHMHPVPQGEIYLGLSGQGGVLMFDGERAEFIEMAEGVIAYIPPNWAHRSVNTGTEPYRFLAVYPGDAGHDYGWVLQHGMGHRVRRAAGGSGYRLAPYAG</sequence>
<keyword evidence="10" id="KW-1185">Reference proteome</keyword>
<organism evidence="9 10">
    <name type="scientific">Allonocardiopsis opalescens</name>
    <dbReference type="NCBI Taxonomy" id="1144618"/>
    <lineage>
        <taxon>Bacteria</taxon>
        <taxon>Bacillati</taxon>
        <taxon>Actinomycetota</taxon>
        <taxon>Actinomycetes</taxon>
        <taxon>Streptosporangiales</taxon>
        <taxon>Allonocardiopsis</taxon>
    </lineage>
</organism>
<feature type="domain" description="Glucose-6-phosphate isomerase prokaryote" evidence="8">
    <location>
        <begin position="33"/>
        <end position="178"/>
    </location>
</feature>
<dbReference type="EMBL" id="PVZC01000006">
    <property type="protein sequence ID" value="PRX97267.1"/>
    <property type="molecule type" value="Genomic_DNA"/>
</dbReference>
<dbReference type="CDD" id="cd02218">
    <property type="entry name" value="cupin_PGI"/>
    <property type="match status" value="1"/>
</dbReference>
<dbReference type="GO" id="GO:0006096">
    <property type="term" value="P:glycolytic process"/>
    <property type="evidence" value="ECO:0007669"/>
    <property type="project" value="UniProtKB-UniPathway"/>
</dbReference>
<keyword evidence="5" id="KW-0479">Metal-binding</keyword>
<protein>
    <recommendedName>
        <fullName evidence="3">glucose-6-phosphate isomerase</fullName>
        <ecNumber evidence="3">5.3.1.9</ecNumber>
    </recommendedName>
</protein>
<evidence type="ECO:0000259" key="8">
    <source>
        <dbReference type="Pfam" id="PF06560"/>
    </source>
</evidence>
<evidence type="ECO:0000256" key="7">
    <source>
        <dbReference type="ARBA" id="ARBA00029321"/>
    </source>
</evidence>
<dbReference type="GO" id="GO:0046872">
    <property type="term" value="F:metal ion binding"/>
    <property type="evidence" value="ECO:0007669"/>
    <property type="project" value="UniProtKB-KW"/>
</dbReference>
<dbReference type="Pfam" id="PF06560">
    <property type="entry name" value="GPI"/>
    <property type="match status" value="1"/>
</dbReference>
<dbReference type="InterPro" id="IPR051610">
    <property type="entry name" value="GPI/OXD"/>
</dbReference>
<dbReference type="InterPro" id="IPR014710">
    <property type="entry name" value="RmlC-like_jellyroll"/>
</dbReference>
<gene>
    <name evidence="9" type="ORF">CLV72_106304</name>
</gene>